<keyword evidence="2" id="KW-1185">Reference proteome</keyword>
<organism evidence="1 2">
    <name type="scientific">Phytophthora megakarya</name>
    <dbReference type="NCBI Taxonomy" id="4795"/>
    <lineage>
        <taxon>Eukaryota</taxon>
        <taxon>Sar</taxon>
        <taxon>Stramenopiles</taxon>
        <taxon>Oomycota</taxon>
        <taxon>Peronosporomycetes</taxon>
        <taxon>Peronosporales</taxon>
        <taxon>Peronosporaceae</taxon>
        <taxon>Phytophthora</taxon>
    </lineage>
</organism>
<keyword evidence="1" id="KW-0645">Protease</keyword>
<accession>A0A225ULS6</accession>
<comment type="caution">
    <text evidence="1">The sequence shown here is derived from an EMBL/GenBank/DDBJ whole genome shotgun (WGS) entry which is preliminary data.</text>
</comment>
<protein>
    <submittedName>
        <fullName evidence="1">Cysteine protease</fullName>
    </submittedName>
</protein>
<sequence length="92" mass="10535">MGVQTPLREIIKKLKTWQSNPTWSAGKAAKELNTKKPTILAWKKKYWADLDRITDPGDRMRQPGGGRKHKMASFEWAVVEFYDSCLLQDGAN</sequence>
<dbReference type="OrthoDB" id="141570at2759"/>
<dbReference type="GO" id="GO:0006508">
    <property type="term" value="P:proteolysis"/>
    <property type="evidence" value="ECO:0007669"/>
    <property type="project" value="UniProtKB-KW"/>
</dbReference>
<dbReference type="AlphaFoldDB" id="A0A225ULS6"/>
<evidence type="ECO:0000313" key="2">
    <source>
        <dbReference type="Proteomes" id="UP000198211"/>
    </source>
</evidence>
<evidence type="ECO:0000313" key="1">
    <source>
        <dbReference type="EMBL" id="OWY93099.1"/>
    </source>
</evidence>
<proteinExistence type="predicted"/>
<dbReference type="Proteomes" id="UP000198211">
    <property type="component" value="Unassembled WGS sequence"/>
</dbReference>
<reference evidence="2" key="1">
    <citation type="submission" date="2017-03" db="EMBL/GenBank/DDBJ databases">
        <title>Phytopthora megakarya and P. palmivora, two closely related causual agents of cacao black pod achieved similar genome size and gene model numbers by different mechanisms.</title>
        <authorList>
            <person name="Ali S."/>
            <person name="Shao J."/>
            <person name="Larry D.J."/>
            <person name="Kronmiller B."/>
            <person name="Shen D."/>
            <person name="Strem M.D."/>
            <person name="Melnick R.L."/>
            <person name="Guiltinan M.J."/>
            <person name="Tyler B.M."/>
            <person name="Meinhardt L.W."/>
            <person name="Bailey B.A."/>
        </authorList>
    </citation>
    <scope>NUCLEOTIDE SEQUENCE [LARGE SCALE GENOMIC DNA]</scope>
    <source>
        <strain evidence="2">zdho120</strain>
    </source>
</reference>
<name>A0A225ULS6_9STRA</name>
<dbReference type="GO" id="GO:0008233">
    <property type="term" value="F:peptidase activity"/>
    <property type="evidence" value="ECO:0007669"/>
    <property type="project" value="UniProtKB-KW"/>
</dbReference>
<keyword evidence="1" id="KW-0378">Hydrolase</keyword>
<gene>
    <name evidence="1" type="ORF">PHMEG_00037628</name>
</gene>
<dbReference type="EMBL" id="NBNE01016712">
    <property type="protein sequence ID" value="OWY93099.1"/>
    <property type="molecule type" value="Genomic_DNA"/>
</dbReference>